<keyword evidence="1" id="KW-0732">Signal</keyword>
<dbReference type="PROSITE" id="PS51257">
    <property type="entry name" value="PROKAR_LIPOPROTEIN"/>
    <property type="match status" value="1"/>
</dbReference>
<comment type="caution">
    <text evidence="2">The sequence shown here is derived from an EMBL/GenBank/DDBJ whole genome shotgun (WGS) entry which is preliminary data.</text>
</comment>
<sequence length="74" mass="7386">MRNSAKLALAAVLGLTVAGCTQNINPTDTDRAIIGAAAGYTVQTVRGKDGGDRLRGAALGGAAGALCDDVRLCQ</sequence>
<reference evidence="2 3" key="1">
    <citation type="submission" date="2022-03" db="EMBL/GenBank/DDBJ databases">
        <authorList>
            <person name="He Y."/>
        </authorList>
    </citation>
    <scope>NUCLEOTIDE SEQUENCE [LARGE SCALE GENOMIC DNA]</scope>
    <source>
        <strain evidence="2 3">TK19116</strain>
    </source>
</reference>
<dbReference type="RefSeq" id="WP_255329296.1">
    <property type="nucleotide sequence ID" value="NZ_JAKZEU010000002.1"/>
</dbReference>
<dbReference type="Proteomes" id="UP001203945">
    <property type="component" value="Unassembled WGS sequence"/>
</dbReference>
<name>A0ABT1MPT3_9RHOB</name>
<dbReference type="EMBL" id="JAKZEU010000002">
    <property type="protein sequence ID" value="MCQ0970319.1"/>
    <property type="molecule type" value="Genomic_DNA"/>
</dbReference>
<protein>
    <recommendedName>
        <fullName evidence="4">17 kDa surface antigen</fullName>
    </recommendedName>
</protein>
<keyword evidence="3" id="KW-1185">Reference proteome</keyword>
<accession>A0ABT1MPT3</accession>
<evidence type="ECO:0000313" key="2">
    <source>
        <dbReference type="EMBL" id="MCQ0970319.1"/>
    </source>
</evidence>
<proteinExistence type="predicted"/>
<gene>
    <name evidence="2" type="ORF">MLD63_07770</name>
</gene>
<evidence type="ECO:0008006" key="4">
    <source>
        <dbReference type="Google" id="ProtNLM"/>
    </source>
</evidence>
<feature type="signal peptide" evidence="1">
    <location>
        <begin position="1"/>
        <end position="18"/>
    </location>
</feature>
<evidence type="ECO:0000256" key="1">
    <source>
        <dbReference type="SAM" id="SignalP"/>
    </source>
</evidence>
<organism evidence="2 3">
    <name type="scientific">Paracoccus albicereus</name>
    <dbReference type="NCBI Taxonomy" id="2922394"/>
    <lineage>
        <taxon>Bacteria</taxon>
        <taxon>Pseudomonadati</taxon>
        <taxon>Pseudomonadota</taxon>
        <taxon>Alphaproteobacteria</taxon>
        <taxon>Rhodobacterales</taxon>
        <taxon>Paracoccaceae</taxon>
        <taxon>Paracoccus</taxon>
    </lineage>
</organism>
<feature type="chain" id="PRO_5047096877" description="17 kDa surface antigen" evidence="1">
    <location>
        <begin position="19"/>
        <end position="74"/>
    </location>
</feature>
<evidence type="ECO:0000313" key="3">
    <source>
        <dbReference type="Proteomes" id="UP001203945"/>
    </source>
</evidence>